<proteinExistence type="predicted"/>
<feature type="region of interest" description="Disordered" evidence="4">
    <location>
        <begin position="184"/>
        <end position="251"/>
    </location>
</feature>
<feature type="repeat" description="ANK" evidence="3">
    <location>
        <begin position="94"/>
        <end position="126"/>
    </location>
</feature>
<dbReference type="Gene3D" id="1.25.40.20">
    <property type="entry name" value="Ankyrin repeat-containing domain"/>
    <property type="match status" value="1"/>
</dbReference>
<evidence type="ECO:0000256" key="1">
    <source>
        <dbReference type="ARBA" id="ARBA00022737"/>
    </source>
</evidence>
<dbReference type="PROSITE" id="PS50088">
    <property type="entry name" value="ANK_REPEAT"/>
    <property type="match status" value="2"/>
</dbReference>
<organism evidence="5 6">
    <name type="scientific">Peronospora destructor</name>
    <dbReference type="NCBI Taxonomy" id="86335"/>
    <lineage>
        <taxon>Eukaryota</taxon>
        <taxon>Sar</taxon>
        <taxon>Stramenopiles</taxon>
        <taxon>Oomycota</taxon>
        <taxon>Peronosporomycetes</taxon>
        <taxon>Peronosporales</taxon>
        <taxon>Peronosporaceae</taxon>
        <taxon>Peronospora</taxon>
    </lineage>
</organism>
<protein>
    <submittedName>
        <fullName evidence="5">Uncharacterized protein</fullName>
    </submittedName>
</protein>
<evidence type="ECO:0000256" key="3">
    <source>
        <dbReference type="PROSITE-ProRule" id="PRU00023"/>
    </source>
</evidence>
<dbReference type="AlphaFoldDB" id="A0AAV0UEJ8"/>
<keyword evidence="1" id="KW-0677">Repeat</keyword>
<feature type="repeat" description="ANK" evidence="3">
    <location>
        <begin position="127"/>
        <end position="159"/>
    </location>
</feature>
<evidence type="ECO:0000256" key="4">
    <source>
        <dbReference type="SAM" id="MobiDB-lite"/>
    </source>
</evidence>
<evidence type="ECO:0000313" key="5">
    <source>
        <dbReference type="EMBL" id="CAI5733656.1"/>
    </source>
</evidence>
<dbReference type="Pfam" id="PF12796">
    <property type="entry name" value="Ank_2"/>
    <property type="match status" value="1"/>
</dbReference>
<dbReference type="PANTHER" id="PTHR24201">
    <property type="entry name" value="ANK_REP_REGION DOMAIN-CONTAINING PROTEIN"/>
    <property type="match status" value="1"/>
</dbReference>
<feature type="compositionally biased region" description="Low complexity" evidence="4">
    <location>
        <begin position="22"/>
        <end position="31"/>
    </location>
</feature>
<evidence type="ECO:0000313" key="6">
    <source>
        <dbReference type="Proteomes" id="UP001162029"/>
    </source>
</evidence>
<dbReference type="Proteomes" id="UP001162029">
    <property type="component" value="Unassembled WGS sequence"/>
</dbReference>
<feature type="compositionally biased region" description="Polar residues" evidence="4">
    <location>
        <begin position="192"/>
        <end position="240"/>
    </location>
</feature>
<comment type="caution">
    <text evidence="5">The sequence shown here is derived from an EMBL/GenBank/DDBJ whole genome shotgun (WGS) entry which is preliminary data.</text>
</comment>
<evidence type="ECO:0000256" key="2">
    <source>
        <dbReference type="ARBA" id="ARBA00023043"/>
    </source>
</evidence>
<dbReference type="SUPFAM" id="SSF48403">
    <property type="entry name" value="Ankyrin repeat"/>
    <property type="match status" value="1"/>
</dbReference>
<dbReference type="InterPro" id="IPR036770">
    <property type="entry name" value="Ankyrin_rpt-contain_sf"/>
</dbReference>
<name>A0AAV0UEJ8_9STRA</name>
<keyword evidence="2 3" id="KW-0040">ANK repeat</keyword>
<keyword evidence="6" id="KW-1185">Reference proteome</keyword>
<accession>A0AAV0UEJ8</accession>
<feature type="compositionally biased region" description="Polar residues" evidence="4">
    <location>
        <begin position="1"/>
        <end position="13"/>
    </location>
</feature>
<dbReference type="InterPro" id="IPR002110">
    <property type="entry name" value="Ankyrin_rpt"/>
</dbReference>
<dbReference type="PROSITE" id="PS50297">
    <property type="entry name" value="ANK_REP_REGION"/>
    <property type="match status" value="2"/>
</dbReference>
<dbReference type="EMBL" id="CANTFM010001012">
    <property type="protein sequence ID" value="CAI5733656.1"/>
    <property type="molecule type" value="Genomic_DNA"/>
</dbReference>
<sequence length="251" mass="26538">MHATRSSTQSGGSPVTEDEESMSTFTSPSSASINNTSFAQLLQRAAQTGNVKQLTTLIQTARTSASTQSFSVDITKRPSCSSSSDAWLDAADEDGFTALHLACVGGYDDAVYELLRAGAHLEIATPEGFTALMFAAWAGSLSLVQTLVSHGADVLARDVDGNDAAFIAETNEHASVAKFLQQQVENPEDLPRSSSSLKKSGQEQGLNFESLKNSPVKSIMSSDCSASTGTERSGIDSSSRVLLRVHRPNSL</sequence>
<feature type="region of interest" description="Disordered" evidence="4">
    <location>
        <begin position="1"/>
        <end position="31"/>
    </location>
</feature>
<reference evidence="5" key="1">
    <citation type="submission" date="2022-12" db="EMBL/GenBank/DDBJ databases">
        <authorList>
            <person name="Webb A."/>
        </authorList>
    </citation>
    <scope>NUCLEOTIDE SEQUENCE</scope>
    <source>
        <strain evidence="5">Pd1</strain>
    </source>
</reference>
<dbReference type="SMART" id="SM00248">
    <property type="entry name" value="ANK"/>
    <property type="match status" value="3"/>
</dbReference>
<dbReference type="PRINTS" id="PR01415">
    <property type="entry name" value="ANKYRIN"/>
</dbReference>
<dbReference type="InterPro" id="IPR050776">
    <property type="entry name" value="Ank_Repeat/CDKN_Inhibitor"/>
</dbReference>
<gene>
    <name evidence="5" type="ORF">PDE001_LOCUS5471</name>
</gene>